<dbReference type="SUPFAM" id="SSF88723">
    <property type="entry name" value="PIN domain-like"/>
    <property type="match status" value="1"/>
</dbReference>
<proteinExistence type="predicted"/>
<gene>
    <name evidence="2" type="ORF">N7U62_12175</name>
</gene>
<feature type="domain" description="PIN" evidence="1">
    <location>
        <begin position="45"/>
        <end position="167"/>
    </location>
</feature>
<sequence>MVTDIRHYQPSSSDRLLFDNNIWMFLFCPLGNYQQWKQDLYSDFFARCLSNSATILTSSLIFSEFSNAYLRLDFNLWKESTSVPSPNYKRDYQATQDYVDTANEIKNHINSINQVSSKINDQFDQLNSNKIFQRLDQIDFNDSYYIELAESNNLKIVTDDRDFQKLPGISCEIISIPLKR</sequence>
<name>A0ABT3CUZ9_9BACT</name>
<organism evidence="2 3">
    <name type="scientific">Reichenbachiella ulvae</name>
    <dbReference type="NCBI Taxonomy" id="2980104"/>
    <lineage>
        <taxon>Bacteria</taxon>
        <taxon>Pseudomonadati</taxon>
        <taxon>Bacteroidota</taxon>
        <taxon>Cytophagia</taxon>
        <taxon>Cytophagales</taxon>
        <taxon>Reichenbachiellaceae</taxon>
        <taxon>Reichenbachiella</taxon>
    </lineage>
</organism>
<dbReference type="Pfam" id="PF01850">
    <property type="entry name" value="PIN"/>
    <property type="match status" value="1"/>
</dbReference>
<reference evidence="2 3" key="1">
    <citation type="submission" date="2022-10" db="EMBL/GenBank/DDBJ databases">
        <title>Comparative genomics and taxonomic characterization of three novel marine species of genus Reichenbachiella exhibiting antioxidant and polysaccharide degradation activities.</title>
        <authorList>
            <person name="Muhammad N."/>
            <person name="Lee Y.-J."/>
            <person name="Ko J."/>
            <person name="Kim S.-G."/>
        </authorList>
    </citation>
    <scope>NUCLEOTIDE SEQUENCE [LARGE SCALE GENOMIC DNA]</scope>
    <source>
        <strain evidence="2 3">ABR2-5</strain>
    </source>
</reference>
<evidence type="ECO:0000313" key="3">
    <source>
        <dbReference type="Proteomes" id="UP001300692"/>
    </source>
</evidence>
<evidence type="ECO:0000259" key="1">
    <source>
        <dbReference type="Pfam" id="PF01850"/>
    </source>
</evidence>
<dbReference type="Gene3D" id="3.40.50.1010">
    <property type="entry name" value="5'-nuclease"/>
    <property type="match status" value="1"/>
</dbReference>
<dbReference type="EMBL" id="JAOYOD010000001">
    <property type="protein sequence ID" value="MCV9387427.1"/>
    <property type="molecule type" value="Genomic_DNA"/>
</dbReference>
<dbReference type="Proteomes" id="UP001300692">
    <property type="component" value="Unassembled WGS sequence"/>
</dbReference>
<dbReference type="InterPro" id="IPR002716">
    <property type="entry name" value="PIN_dom"/>
</dbReference>
<evidence type="ECO:0000313" key="2">
    <source>
        <dbReference type="EMBL" id="MCV9387427.1"/>
    </source>
</evidence>
<keyword evidence="3" id="KW-1185">Reference proteome</keyword>
<dbReference type="RefSeq" id="WP_264138249.1">
    <property type="nucleotide sequence ID" value="NZ_JAOYOD010000001.1"/>
</dbReference>
<accession>A0ABT3CUZ9</accession>
<protein>
    <submittedName>
        <fullName evidence="2">PIN domain-containing protein</fullName>
    </submittedName>
</protein>
<dbReference type="InterPro" id="IPR029060">
    <property type="entry name" value="PIN-like_dom_sf"/>
</dbReference>
<comment type="caution">
    <text evidence="2">The sequence shown here is derived from an EMBL/GenBank/DDBJ whole genome shotgun (WGS) entry which is preliminary data.</text>
</comment>